<evidence type="ECO:0000259" key="9">
    <source>
        <dbReference type="Pfam" id="PF00892"/>
    </source>
</evidence>
<evidence type="ECO:0000256" key="3">
    <source>
        <dbReference type="ARBA" id="ARBA00022448"/>
    </source>
</evidence>
<sequence length="307" mass="32780">MNSKGVLYGFGAYFLWGAFPLYFRLLEDSSAFEVLLHRVVWSVLACLVLVVALRHRRELTAVLAQPRRVATLGAAAAVLAVNWGVYIYAVNSGQVIEAALGYFINPLITVALGVLVLRERLRRLQWAAVVVGSVAVAVLTVDYGRLPYIALILAFSFGAYGLIKNRVGGQVSALVGLTTETLTLTPLALVGLVVLSVNGSQTFTSDPPWQGLLLVSTGLVTIAPLLLFAASASRVPLTTLGLLQYVTPTLQFLCGVTVLGEHMPLSRWLGFGLVWAALVLLTADTLRTARASGRAARAAEVVEPLPA</sequence>
<comment type="subcellular location">
    <subcellularLocation>
        <location evidence="1">Cell membrane</location>
        <topology evidence="1">Multi-pass membrane protein</topology>
    </subcellularLocation>
</comment>
<dbReference type="NCBIfam" id="TIGR00688">
    <property type="entry name" value="rarD"/>
    <property type="match status" value="1"/>
</dbReference>
<feature type="domain" description="EamA" evidence="9">
    <location>
        <begin position="149"/>
        <end position="282"/>
    </location>
</feature>
<evidence type="ECO:0000313" key="10">
    <source>
        <dbReference type="EMBL" id="MFI7588028.1"/>
    </source>
</evidence>
<evidence type="ECO:0000313" key="11">
    <source>
        <dbReference type="Proteomes" id="UP001612915"/>
    </source>
</evidence>
<dbReference type="SUPFAM" id="SSF103481">
    <property type="entry name" value="Multidrug resistance efflux transporter EmrE"/>
    <property type="match status" value="2"/>
</dbReference>
<keyword evidence="7 8" id="KW-0472">Membrane</keyword>
<dbReference type="Proteomes" id="UP001612915">
    <property type="component" value="Unassembled WGS sequence"/>
</dbReference>
<accession>A0ABW8ANS1</accession>
<feature type="domain" description="EamA" evidence="9">
    <location>
        <begin position="4"/>
        <end position="140"/>
    </location>
</feature>
<feature type="transmembrane region" description="Helical" evidence="8">
    <location>
        <begin position="242"/>
        <end position="259"/>
    </location>
</feature>
<name>A0ABW8ANS1_9ACTN</name>
<keyword evidence="5 8" id="KW-0812">Transmembrane</keyword>
<evidence type="ECO:0000256" key="8">
    <source>
        <dbReference type="SAM" id="Phobius"/>
    </source>
</evidence>
<dbReference type="InterPro" id="IPR037185">
    <property type="entry name" value="EmrE-like"/>
</dbReference>
<dbReference type="PANTHER" id="PTHR22911:SF137">
    <property type="entry name" value="SOLUTE CARRIER FAMILY 35 MEMBER G2-RELATED"/>
    <property type="match status" value="1"/>
</dbReference>
<feature type="transmembrane region" description="Helical" evidence="8">
    <location>
        <begin position="95"/>
        <end position="117"/>
    </location>
</feature>
<comment type="similarity">
    <text evidence="2">Belongs to the EamA transporter family.</text>
</comment>
<evidence type="ECO:0000256" key="6">
    <source>
        <dbReference type="ARBA" id="ARBA00022989"/>
    </source>
</evidence>
<dbReference type="InterPro" id="IPR004626">
    <property type="entry name" value="RarD"/>
</dbReference>
<dbReference type="InterPro" id="IPR000620">
    <property type="entry name" value="EamA_dom"/>
</dbReference>
<gene>
    <name evidence="10" type="primary">rarD</name>
    <name evidence="10" type="ORF">ACIB24_13230</name>
</gene>
<feature type="transmembrane region" description="Helical" evidence="8">
    <location>
        <begin position="146"/>
        <end position="163"/>
    </location>
</feature>
<feature type="transmembrane region" description="Helical" evidence="8">
    <location>
        <begin position="124"/>
        <end position="140"/>
    </location>
</feature>
<organism evidence="10 11">
    <name type="scientific">Spongisporangium articulatum</name>
    <dbReference type="NCBI Taxonomy" id="3362603"/>
    <lineage>
        <taxon>Bacteria</taxon>
        <taxon>Bacillati</taxon>
        <taxon>Actinomycetota</taxon>
        <taxon>Actinomycetes</taxon>
        <taxon>Kineosporiales</taxon>
        <taxon>Kineosporiaceae</taxon>
        <taxon>Spongisporangium</taxon>
    </lineage>
</organism>
<feature type="transmembrane region" description="Helical" evidence="8">
    <location>
        <begin position="265"/>
        <end position="283"/>
    </location>
</feature>
<dbReference type="Pfam" id="PF00892">
    <property type="entry name" value="EamA"/>
    <property type="match status" value="2"/>
</dbReference>
<comment type="caution">
    <text evidence="10">The sequence shown here is derived from an EMBL/GenBank/DDBJ whole genome shotgun (WGS) entry which is preliminary data.</text>
</comment>
<dbReference type="EMBL" id="JBITLV010000004">
    <property type="protein sequence ID" value="MFI7588028.1"/>
    <property type="molecule type" value="Genomic_DNA"/>
</dbReference>
<evidence type="ECO:0000256" key="4">
    <source>
        <dbReference type="ARBA" id="ARBA00022475"/>
    </source>
</evidence>
<keyword evidence="4" id="KW-1003">Cell membrane</keyword>
<dbReference type="PANTHER" id="PTHR22911">
    <property type="entry name" value="ACYL-MALONYL CONDENSING ENZYME-RELATED"/>
    <property type="match status" value="1"/>
</dbReference>
<dbReference type="RefSeq" id="WP_398280848.1">
    <property type="nucleotide sequence ID" value="NZ_JBITLV010000004.1"/>
</dbReference>
<keyword evidence="3" id="KW-0813">Transport</keyword>
<feature type="transmembrane region" description="Helical" evidence="8">
    <location>
        <begin position="5"/>
        <end position="23"/>
    </location>
</feature>
<keyword evidence="6 8" id="KW-1133">Transmembrane helix</keyword>
<protein>
    <submittedName>
        <fullName evidence="10">EamA family transporter RarD</fullName>
    </submittedName>
</protein>
<proteinExistence type="inferred from homology"/>
<feature type="transmembrane region" description="Helical" evidence="8">
    <location>
        <begin position="69"/>
        <end position="89"/>
    </location>
</feature>
<evidence type="ECO:0000256" key="7">
    <source>
        <dbReference type="ARBA" id="ARBA00023136"/>
    </source>
</evidence>
<reference evidence="10 11" key="1">
    <citation type="submission" date="2024-10" db="EMBL/GenBank/DDBJ databases">
        <title>The Natural Products Discovery Center: Release of the First 8490 Sequenced Strains for Exploring Actinobacteria Biosynthetic Diversity.</title>
        <authorList>
            <person name="Kalkreuter E."/>
            <person name="Kautsar S.A."/>
            <person name="Yang D."/>
            <person name="Bader C.D."/>
            <person name="Teijaro C.N."/>
            <person name="Fluegel L."/>
            <person name="Davis C.M."/>
            <person name="Simpson J.R."/>
            <person name="Lauterbach L."/>
            <person name="Steele A.D."/>
            <person name="Gui C."/>
            <person name="Meng S."/>
            <person name="Li G."/>
            <person name="Viehrig K."/>
            <person name="Ye F."/>
            <person name="Su P."/>
            <person name="Kiefer A.F."/>
            <person name="Nichols A."/>
            <person name="Cepeda A.J."/>
            <person name="Yan W."/>
            <person name="Fan B."/>
            <person name="Jiang Y."/>
            <person name="Adhikari A."/>
            <person name="Zheng C.-J."/>
            <person name="Schuster L."/>
            <person name="Cowan T.M."/>
            <person name="Smanski M.J."/>
            <person name="Chevrette M.G."/>
            <person name="De Carvalho L.P.S."/>
            <person name="Shen B."/>
        </authorList>
    </citation>
    <scope>NUCLEOTIDE SEQUENCE [LARGE SCALE GENOMIC DNA]</scope>
    <source>
        <strain evidence="10 11">NPDC049639</strain>
    </source>
</reference>
<evidence type="ECO:0000256" key="2">
    <source>
        <dbReference type="ARBA" id="ARBA00007362"/>
    </source>
</evidence>
<evidence type="ECO:0000256" key="5">
    <source>
        <dbReference type="ARBA" id="ARBA00022692"/>
    </source>
</evidence>
<feature type="transmembrane region" description="Helical" evidence="8">
    <location>
        <begin position="209"/>
        <end position="230"/>
    </location>
</feature>
<keyword evidence="11" id="KW-1185">Reference proteome</keyword>
<feature type="transmembrane region" description="Helical" evidence="8">
    <location>
        <begin position="175"/>
        <end position="197"/>
    </location>
</feature>
<feature type="transmembrane region" description="Helical" evidence="8">
    <location>
        <begin position="35"/>
        <end position="53"/>
    </location>
</feature>
<evidence type="ECO:0000256" key="1">
    <source>
        <dbReference type="ARBA" id="ARBA00004651"/>
    </source>
</evidence>